<evidence type="ECO:0000313" key="4">
    <source>
        <dbReference type="Proteomes" id="UP000019473"/>
    </source>
</evidence>
<name>W9W505_9EURO</name>
<dbReference type="RefSeq" id="XP_007755806.1">
    <property type="nucleotide sequence ID" value="XM_007757616.1"/>
</dbReference>
<dbReference type="EMBL" id="AMGW01000002">
    <property type="protein sequence ID" value="EXJ63152.1"/>
    <property type="molecule type" value="Genomic_DNA"/>
</dbReference>
<keyword evidence="4" id="KW-1185">Reference proteome</keyword>
<keyword evidence="2" id="KW-0472">Membrane</keyword>
<dbReference type="HOGENOM" id="CLU_1042078_0_0_1"/>
<dbReference type="AlphaFoldDB" id="W9W505"/>
<feature type="transmembrane region" description="Helical" evidence="2">
    <location>
        <begin position="12"/>
        <end position="36"/>
    </location>
</feature>
<feature type="region of interest" description="Disordered" evidence="1">
    <location>
        <begin position="109"/>
        <end position="146"/>
    </location>
</feature>
<feature type="region of interest" description="Disordered" evidence="1">
    <location>
        <begin position="180"/>
        <end position="201"/>
    </location>
</feature>
<keyword evidence="2" id="KW-0812">Transmembrane</keyword>
<protein>
    <submittedName>
        <fullName evidence="3">Uncharacterized protein</fullName>
    </submittedName>
</protein>
<sequence length="246" mass="26266">MVQVATVRPPVGQFVIHTLLQIAGFAVAIAFGIYAVRSVHVAVAANSFSREANSFSREAIRQALAANQLALFGACLQAGNQTENQDLNEICSRIIRGAAELLPATASSLFPNLPPPSPTTDSPDSSPTQPQPGISPPSDSGSSAPAGTIAGTIAGAVIGAILLVVAVPITCIYIRRRRRRRRRHADSPVAPTSGPGRRERRAARNLGSIFREVFMNSTLTSWTSSVEEVTTRDEERGRGSDREREK</sequence>
<evidence type="ECO:0000256" key="2">
    <source>
        <dbReference type="SAM" id="Phobius"/>
    </source>
</evidence>
<dbReference type="VEuPathDB" id="FungiDB:A1O7_03597"/>
<feature type="compositionally biased region" description="Low complexity" evidence="1">
    <location>
        <begin position="119"/>
        <end position="128"/>
    </location>
</feature>
<accession>W9W505</accession>
<evidence type="ECO:0000313" key="3">
    <source>
        <dbReference type="EMBL" id="EXJ63152.1"/>
    </source>
</evidence>
<feature type="transmembrane region" description="Helical" evidence="2">
    <location>
        <begin position="149"/>
        <end position="174"/>
    </location>
</feature>
<proteinExistence type="predicted"/>
<feature type="region of interest" description="Disordered" evidence="1">
    <location>
        <begin position="221"/>
        <end position="246"/>
    </location>
</feature>
<feature type="compositionally biased region" description="Low complexity" evidence="1">
    <location>
        <begin position="136"/>
        <end position="146"/>
    </location>
</feature>
<dbReference type="GeneID" id="19178191"/>
<keyword evidence="2" id="KW-1133">Transmembrane helix</keyword>
<evidence type="ECO:0000256" key="1">
    <source>
        <dbReference type="SAM" id="MobiDB-lite"/>
    </source>
</evidence>
<organism evidence="3 4">
    <name type="scientific">Cladophialophora yegresii CBS 114405</name>
    <dbReference type="NCBI Taxonomy" id="1182544"/>
    <lineage>
        <taxon>Eukaryota</taxon>
        <taxon>Fungi</taxon>
        <taxon>Dikarya</taxon>
        <taxon>Ascomycota</taxon>
        <taxon>Pezizomycotina</taxon>
        <taxon>Eurotiomycetes</taxon>
        <taxon>Chaetothyriomycetidae</taxon>
        <taxon>Chaetothyriales</taxon>
        <taxon>Herpotrichiellaceae</taxon>
        <taxon>Cladophialophora</taxon>
    </lineage>
</organism>
<reference evidence="3 4" key="1">
    <citation type="submission" date="2013-03" db="EMBL/GenBank/DDBJ databases">
        <title>The Genome Sequence of Cladophialophora yegresii CBS 114405.</title>
        <authorList>
            <consortium name="The Broad Institute Genomics Platform"/>
            <person name="Cuomo C."/>
            <person name="de Hoog S."/>
            <person name="Gorbushina A."/>
            <person name="Walker B."/>
            <person name="Young S.K."/>
            <person name="Zeng Q."/>
            <person name="Gargeya S."/>
            <person name="Fitzgerald M."/>
            <person name="Haas B."/>
            <person name="Abouelleil A."/>
            <person name="Allen A.W."/>
            <person name="Alvarado L."/>
            <person name="Arachchi H.M."/>
            <person name="Berlin A.M."/>
            <person name="Chapman S.B."/>
            <person name="Gainer-Dewar J."/>
            <person name="Goldberg J."/>
            <person name="Griggs A."/>
            <person name="Gujja S."/>
            <person name="Hansen M."/>
            <person name="Howarth C."/>
            <person name="Imamovic A."/>
            <person name="Ireland A."/>
            <person name="Larimer J."/>
            <person name="McCowan C."/>
            <person name="Murphy C."/>
            <person name="Pearson M."/>
            <person name="Poon T.W."/>
            <person name="Priest M."/>
            <person name="Roberts A."/>
            <person name="Saif S."/>
            <person name="Shea T."/>
            <person name="Sisk P."/>
            <person name="Sykes S."/>
            <person name="Wortman J."/>
            <person name="Nusbaum C."/>
            <person name="Birren B."/>
        </authorList>
    </citation>
    <scope>NUCLEOTIDE SEQUENCE [LARGE SCALE GENOMIC DNA]</scope>
    <source>
        <strain evidence="3 4">CBS 114405</strain>
    </source>
</reference>
<dbReference type="OrthoDB" id="5430713at2759"/>
<feature type="compositionally biased region" description="Basic and acidic residues" evidence="1">
    <location>
        <begin position="229"/>
        <end position="246"/>
    </location>
</feature>
<comment type="caution">
    <text evidence="3">The sequence shown here is derived from an EMBL/GenBank/DDBJ whole genome shotgun (WGS) entry which is preliminary data.</text>
</comment>
<dbReference type="STRING" id="1182544.W9W505"/>
<dbReference type="Proteomes" id="UP000019473">
    <property type="component" value="Unassembled WGS sequence"/>
</dbReference>
<gene>
    <name evidence="3" type="ORF">A1O7_03597</name>
</gene>